<comment type="caution">
    <text evidence="2">The sequence shown here is derived from an EMBL/GenBank/DDBJ whole genome shotgun (WGS) entry which is preliminary data.</text>
</comment>
<organism evidence="2 3">
    <name type="scientific">Qipengyuania pelagi</name>
    <dbReference type="NCBI Taxonomy" id="994320"/>
    <lineage>
        <taxon>Bacteria</taxon>
        <taxon>Pseudomonadati</taxon>
        <taxon>Pseudomonadota</taxon>
        <taxon>Alphaproteobacteria</taxon>
        <taxon>Sphingomonadales</taxon>
        <taxon>Erythrobacteraceae</taxon>
        <taxon>Qipengyuania</taxon>
    </lineage>
</organism>
<keyword evidence="1" id="KW-0812">Transmembrane</keyword>
<evidence type="ECO:0000313" key="3">
    <source>
        <dbReference type="Proteomes" id="UP000430272"/>
    </source>
</evidence>
<name>A0A844YB32_9SPHN</name>
<evidence type="ECO:0000256" key="1">
    <source>
        <dbReference type="SAM" id="Phobius"/>
    </source>
</evidence>
<feature type="transmembrane region" description="Helical" evidence="1">
    <location>
        <begin position="45"/>
        <end position="69"/>
    </location>
</feature>
<evidence type="ECO:0000313" key="2">
    <source>
        <dbReference type="EMBL" id="MXO54629.1"/>
    </source>
</evidence>
<accession>A0A844YB32</accession>
<sequence>MRKLLLMSALIFISLFWAAFGAAWGGAGFLESYRIKSPEYPEDYAVFVISITILYAPLFYFIYLAICFLRNAD</sequence>
<reference evidence="2 3" key="1">
    <citation type="submission" date="2019-12" db="EMBL/GenBank/DDBJ databases">
        <title>Genomic-based taxomic classification of the family Erythrobacteraceae.</title>
        <authorList>
            <person name="Xu L."/>
        </authorList>
    </citation>
    <scope>NUCLEOTIDE SEQUENCE [LARGE SCALE GENOMIC DNA]</scope>
    <source>
        <strain evidence="2 3">JCM 17468</strain>
    </source>
</reference>
<dbReference type="AlphaFoldDB" id="A0A844YB32"/>
<keyword evidence="1" id="KW-1133">Transmembrane helix</keyword>
<dbReference type="EMBL" id="WTYD01000002">
    <property type="protein sequence ID" value="MXO54629.1"/>
    <property type="molecule type" value="Genomic_DNA"/>
</dbReference>
<dbReference type="Proteomes" id="UP000430272">
    <property type="component" value="Unassembled WGS sequence"/>
</dbReference>
<proteinExistence type="predicted"/>
<keyword evidence="3" id="KW-1185">Reference proteome</keyword>
<keyword evidence="1" id="KW-0472">Membrane</keyword>
<protein>
    <submittedName>
        <fullName evidence="2">Uncharacterized protein</fullName>
    </submittedName>
</protein>
<gene>
    <name evidence="2" type="ORF">GRI47_11520</name>
</gene>
<dbReference type="RefSeq" id="WP_160661529.1">
    <property type="nucleotide sequence ID" value="NZ_BAABDV010000001.1"/>
</dbReference>